<organism evidence="2 3">
    <name type="scientific">Alloalcanivorax venustensis ISO4</name>
    <dbReference type="NCBI Taxonomy" id="1177184"/>
    <lineage>
        <taxon>Bacteria</taxon>
        <taxon>Pseudomonadati</taxon>
        <taxon>Pseudomonadota</taxon>
        <taxon>Gammaproteobacteria</taxon>
        <taxon>Oceanospirillales</taxon>
        <taxon>Alcanivoracaceae</taxon>
        <taxon>Alloalcanivorax</taxon>
    </lineage>
</organism>
<keyword evidence="2" id="KW-0413">Isomerase</keyword>
<protein>
    <submittedName>
        <fullName evidence="2">Esterified fatty acid cis/trans isomerase family protein</fullName>
    </submittedName>
</protein>
<dbReference type="RefSeq" id="WP_194855834.1">
    <property type="nucleotide sequence ID" value="NZ_ARXR01000010.1"/>
</dbReference>
<dbReference type="PROSITE" id="PS51257">
    <property type="entry name" value="PROKAR_LIPOPROTEIN"/>
    <property type="match status" value="1"/>
</dbReference>
<keyword evidence="3" id="KW-1185">Reference proteome</keyword>
<dbReference type="EMBL" id="ARXR01000010">
    <property type="protein sequence ID" value="MBF5052987.1"/>
    <property type="molecule type" value="Genomic_DNA"/>
</dbReference>
<name>A0ABS0AH91_9GAMM</name>
<dbReference type="Pfam" id="PF06934">
    <property type="entry name" value="CTI"/>
    <property type="match status" value="1"/>
</dbReference>
<dbReference type="InterPro" id="IPR010706">
    <property type="entry name" value="Fatty_acid_cis-trans_isomerase"/>
</dbReference>
<dbReference type="GO" id="GO:0016853">
    <property type="term" value="F:isomerase activity"/>
    <property type="evidence" value="ECO:0007669"/>
    <property type="project" value="UniProtKB-KW"/>
</dbReference>
<evidence type="ECO:0000256" key="1">
    <source>
        <dbReference type="SAM" id="SignalP"/>
    </source>
</evidence>
<proteinExistence type="predicted"/>
<dbReference type="Proteomes" id="UP000644441">
    <property type="component" value="Unassembled WGS sequence"/>
</dbReference>
<evidence type="ECO:0000313" key="3">
    <source>
        <dbReference type="Proteomes" id="UP000644441"/>
    </source>
</evidence>
<gene>
    <name evidence="2" type="ORF">ISO4_01589</name>
</gene>
<evidence type="ECO:0000313" key="2">
    <source>
        <dbReference type="EMBL" id="MBF5052987.1"/>
    </source>
</evidence>
<reference evidence="2 3" key="1">
    <citation type="submission" date="2012-09" db="EMBL/GenBank/DDBJ databases">
        <title>Genome Sequence of alkane-degrading Bacterium Alcanivorax venustensis ISO4.</title>
        <authorList>
            <person name="Lai Q."/>
            <person name="Shao Z."/>
        </authorList>
    </citation>
    <scope>NUCLEOTIDE SEQUENCE [LARGE SCALE GENOMIC DNA]</scope>
    <source>
        <strain evidence="2 3">ISO4</strain>
    </source>
</reference>
<comment type="caution">
    <text evidence="2">The sequence shown here is derived from an EMBL/GenBank/DDBJ whole genome shotgun (WGS) entry which is preliminary data.</text>
</comment>
<accession>A0ABS0AH91</accession>
<sequence length="782" mass="88889">MVETTRLPLLGALLLILPLLAACDEAPAASDTPAPVAPVSFNQQIRPVIEQKCIACHGCYDAPCQLKLETAAGLDRGASSMSVYAQRTEAADPTRLFVDAQTTAEWRERGFFSVIDSKRGLEESLLYRMLELGRAHRFEPGERLPEEIALGLKRDNQCPAPDEMDDYAEEHPLGGMPLGTPALSDDEFNTVRTWLAQGAPPGDDRVTLSEREREQVRGWETWFNRDGKRQQLAARWLYEHLFLAHLYFDQGEDRKPDHFFTLERSLTPPGEPVRPVATRRPNDDPGERFWYRLRPVTGTLVHKTHITFALSDAKRRRMESLLFDTPWEIDTLPGYSEEEKANPFTTFAALPARARYQIMLDDAEYFVRTFIRGPVCRGQIATDVIRDRFWAVFQDPDHDLYITDPDYRARVSGLIALPGQEDSLLKLGPEWIKYTKRRNDYLRERAEAYRAEQPQGPGWNDIWDGEGSNPNALLTIFRHHDNSSVRKGLIGDYPLTSWVMDYPLFERTYYSLVANFDVFGSVSHKAQTRLYFDLIRNGAEQNTLRFLPADTRKQVLKNWYQKTGQLKLLVSYEDVDTEVPTAIDYHSATPMNEFNAGLLSQFGALNVRPDPINRCGGDNCSRADATALERDVEQALSAIASQPAARLPVVDHMPEASLLLVDGDGEQAVYSLLRNRAHSNVAFMFGESLRYQPEKDTLTVYPGVLLSYPNFIFRVAHDDLSAFAGAMQAVESEKDFTALVERFGVRRTQTDFWTHFHAPLRYMEAHEPTQAGILDLNRYLNL</sequence>
<feature type="signal peptide" evidence="1">
    <location>
        <begin position="1"/>
        <end position="21"/>
    </location>
</feature>
<feature type="chain" id="PRO_5046935241" evidence="1">
    <location>
        <begin position="22"/>
        <end position="782"/>
    </location>
</feature>
<keyword evidence="1" id="KW-0732">Signal</keyword>